<dbReference type="AlphaFoldDB" id="K9UNH7"/>
<dbReference type="OrthoDB" id="490444at2"/>
<protein>
    <recommendedName>
        <fullName evidence="3">Circadian oscillating protein COP23</fullName>
    </recommendedName>
</protein>
<dbReference type="RefSeq" id="WP_015162078.1">
    <property type="nucleotide sequence ID" value="NC_019697.1"/>
</dbReference>
<proteinExistence type="predicted"/>
<dbReference type="EMBL" id="CP003600">
    <property type="protein sequence ID" value="AFY95991.1"/>
    <property type="molecule type" value="Genomic_DNA"/>
</dbReference>
<dbReference type="Proteomes" id="UP000010366">
    <property type="component" value="Chromosome"/>
</dbReference>
<keyword evidence="2" id="KW-1185">Reference proteome</keyword>
<dbReference type="STRING" id="1173020.Cha6605_5090"/>
<evidence type="ECO:0000313" key="2">
    <source>
        <dbReference type="Proteomes" id="UP000010366"/>
    </source>
</evidence>
<accession>K9UNH7</accession>
<evidence type="ECO:0008006" key="3">
    <source>
        <dbReference type="Google" id="ProtNLM"/>
    </source>
</evidence>
<reference evidence="1 2" key="1">
    <citation type="submission" date="2012-05" db="EMBL/GenBank/DDBJ databases">
        <title>Finished chromosome of genome of Chamaesiphon sp. PCC 6605.</title>
        <authorList>
            <consortium name="US DOE Joint Genome Institute"/>
            <person name="Gugger M."/>
            <person name="Coursin T."/>
            <person name="Rippka R."/>
            <person name="Tandeau De Marsac N."/>
            <person name="Huntemann M."/>
            <person name="Wei C.-L."/>
            <person name="Han J."/>
            <person name="Detter J.C."/>
            <person name="Han C."/>
            <person name="Tapia R."/>
            <person name="Chen A."/>
            <person name="Kyrpides N."/>
            <person name="Mavromatis K."/>
            <person name="Markowitz V."/>
            <person name="Szeto E."/>
            <person name="Ivanova N."/>
            <person name="Pagani I."/>
            <person name="Pati A."/>
            <person name="Goodwin L."/>
            <person name="Nordberg H.P."/>
            <person name="Cantor M.N."/>
            <person name="Hua S.X."/>
            <person name="Woyke T."/>
            <person name="Kerfeld C.A."/>
        </authorList>
    </citation>
    <scope>NUCLEOTIDE SEQUENCE [LARGE SCALE GENOMIC DNA]</scope>
    <source>
        <strain evidence="2">ATCC 27169 / PCC 6605</strain>
    </source>
</reference>
<name>K9UNH7_CHAP6</name>
<gene>
    <name evidence="1" type="ORF">Cha6605_5090</name>
</gene>
<dbReference type="eggNOG" id="ENOG5032TF1">
    <property type="taxonomic scope" value="Bacteria"/>
</dbReference>
<organism evidence="1 2">
    <name type="scientific">Chamaesiphon minutus (strain ATCC 27169 / PCC 6605)</name>
    <dbReference type="NCBI Taxonomy" id="1173020"/>
    <lineage>
        <taxon>Bacteria</taxon>
        <taxon>Bacillati</taxon>
        <taxon>Cyanobacteriota</taxon>
        <taxon>Cyanophyceae</taxon>
        <taxon>Gomontiellales</taxon>
        <taxon>Chamaesiphonaceae</taxon>
        <taxon>Chamaesiphon</taxon>
    </lineage>
</organism>
<dbReference type="Pfam" id="PF14218">
    <property type="entry name" value="COP23"/>
    <property type="match status" value="1"/>
</dbReference>
<sequence length="193" mass="20924">MNRLKLNARFIGLTVTLGSMLLPTFLHPVPIHALPKTTFACIKKGNDPVTVARRGDRVTSPMITWRDKSWGSYTPEKRCQIVSQRLTKAVASSGKLSSLDMTHGVVNSIPVVCYITQKGEKCNSENILFSLKASERGQEQKTIDELLNFSKLGSGSGSVRGGGTGPSTTPLTYGDAIENAFNRAAPDDIDDIK</sequence>
<evidence type="ECO:0000313" key="1">
    <source>
        <dbReference type="EMBL" id="AFY95991.1"/>
    </source>
</evidence>
<dbReference type="InterPro" id="IPR025478">
    <property type="entry name" value="COP23"/>
</dbReference>
<dbReference type="KEGG" id="cmp:Cha6605_5090"/>
<dbReference type="HOGENOM" id="CLU_1406528_0_0_3"/>